<accession>A0A6A6GZH7</accession>
<gene>
    <name evidence="12" type="ORF">EV356DRAFT_491167</name>
</gene>
<evidence type="ECO:0000256" key="9">
    <source>
        <dbReference type="ARBA" id="ARBA00023136"/>
    </source>
</evidence>
<feature type="compositionally biased region" description="Basic and acidic residues" evidence="11">
    <location>
        <begin position="829"/>
        <end position="844"/>
    </location>
</feature>
<keyword evidence="4 10" id="KW-0633">Potassium transport</keyword>
<dbReference type="GO" id="GO:0140107">
    <property type="term" value="F:high-affinity potassium ion transmembrane transporter activity"/>
    <property type="evidence" value="ECO:0007669"/>
    <property type="project" value="TreeGrafter"/>
</dbReference>
<dbReference type="OrthoDB" id="9999863at2759"/>
<name>A0A6A6GZH7_VIRVR</name>
<proteinExistence type="inferred from homology"/>
<evidence type="ECO:0000256" key="6">
    <source>
        <dbReference type="ARBA" id="ARBA00022958"/>
    </source>
</evidence>
<feature type="transmembrane region" description="Helical" evidence="10">
    <location>
        <begin position="445"/>
        <end position="469"/>
    </location>
</feature>
<dbReference type="Pfam" id="PF02386">
    <property type="entry name" value="TrkH"/>
    <property type="match status" value="1"/>
</dbReference>
<evidence type="ECO:0000256" key="11">
    <source>
        <dbReference type="SAM" id="MobiDB-lite"/>
    </source>
</evidence>
<feature type="transmembrane region" description="Helical" evidence="10">
    <location>
        <begin position="34"/>
        <end position="56"/>
    </location>
</feature>
<feature type="compositionally biased region" description="Basic and acidic residues" evidence="11">
    <location>
        <begin position="187"/>
        <end position="222"/>
    </location>
</feature>
<keyword evidence="7 10" id="KW-1133">Transmembrane helix</keyword>
<dbReference type="InterPro" id="IPR051143">
    <property type="entry name" value="TrkH_K-transport"/>
</dbReference>
<evidence type="ECO:0000256" key="5">
    <source>
        <dbReference type="ARBA" id="ARBA00022692"/>
    </source>
</evidence>
<keyword evidence="13" id="KW-1185">Reference proteome</keyword>
<evidence type="ECO:0000256" key="1">
    <source>
        <dbReference type="ARBA" id="ARBA00004141"/>
    </source>
</evidence>
<comment type="similarity">
    <text evidence="2 10">Belongs to the TrkH potassium transport family.</text>
</comment>
<evidence type="ECO:0000256" key="4">
    <source>
        <dbReference type="ARBA" id="ARBA00022538"/>
    </source>
</evidence>
<dbReference type="GO" id="GO:0030007">
    <property type="term" value="P:intracellular potassium ion homeostasis"/>
    <property type="evidence" value="ECO:0007669"/>
    <property type="project" value="UniProtKB-UniRule"/>
</dbReference>
<evidence type="ECO:0000256" key="7">
    <source>
        <dbReference type="ARBA" id="ARBA00022989"/>
    </source>
</evidence>
<evidence type="ECO:0000256" key="10">
    <source>
        <dbReference type="PIRNR" id="PIRNR002450"/>
    </source>
</evidence>
<dbReference type="GO" id="GO:0005886">
    <property type="term" value="C:plasma membrane"/>
    <property type="evidence" value="ECO:0007669"/>
    <property type="project" value="InterPro"/>
</dbReference>
<feature type="transmembrane region" description="Helical" evidence="10">
    <location>
        <begin position="644"/>
        <end position="661"/>
    </location>
</feature>
<dbReference type="InterPro" id="IPR015958">
    <property type="entry name" value="Trk1_fungi"/>
</dbReference>
<feature type="region of interest" description="Disordered" evidence="11">
    <location>
        <begin position="802"/>
        <end position="880"/>
    </location>
</feature>
<feature type="transmembrane region" description="Helical" evidence="10">
    <location>
        <begin position="705"/>
        <end position="724"/>
    </location>
</feature>
<evidence type="ECO:0000256" key="2">
    <source>
        <dbReference type="ARBA" id="ARBA00009137"/>
    </source>
</evidence>
<feature type="region of interest" description="Disordered" evidence="11">
    <location>
        <begin position="130"/>
        <end position="233"/>
    </location>
</feature>
<protein>
    <recommendedName>
        <fullName evidence="10">Potassium transport protein</fullName>
    </recommendedName>
</protein>
<comment type="subcellular location">
    <subcellularLocation>
        <location evidence="1">Membrane</location>
        <topology evidence="1">Multi-pass membrane protein</topology>
    </subcellularLocation>
</comment>
<feature type="transmembrane region" description="Helical" evidence="10">
    <location>
        <begin position="515"/>
        <end position="548"/>
    </location>
</feature>
<dbReference type="PIRSF" id="PIRSF002450">
    <property type="entry name" value="K+_transpter_TRK"/>
    <property type="match status" value="1"/>
</dbReference>
<feature type="region of interest" description="Disordered" evidence="11">
    <location>
        <begin position="297"/>
        <end position="317"/>
    </location>
</feature>
<dbReference type="EMBL" id="ML991834">
    <property type="protein sequence ID" value="KAF2230900.1"/>
    <property type="molecule type" value="Genomic_DNA"/>
</dbReference>
<reference evidence="12" key="1">
    <citation type="journal article" date="2020" name="Stud. Mycol.">
        <title>101 Dothideomycetes genomes: a test case for predicting lifestyles and emergence of pathogens.</title>
        <authorList>
            <person name="Haridas S."/>
            <person name="Albert R."/>
            <person name="Binder M."/>
            <person name="Bloem J."/>
            <person name="Labutti K."/>
            <person name="Salamov A."/>
            <person name="Andreopoulos B."/>
            <person name="Baker S."/>
            <person name="Barry K."/>
            <person name="Bills G."/>
            <person name="Bluhm B."/>
            <person name="Cannon C."/>
            <person name="Castanera R."/>
            <person name="Culley D."/>
            <person name="Daum C."/>
            <person name="Ezra D."/>
            <person name="Gonzalez J."/>
            <person name="Henrissat B."/>
            <person name="Kuo A."/>
            <person name="Liang C."/>
            <person name="Lipzen A."/>
            <person name="Lutzoni F."/>
            <person name="Magnuson J."/>
            <person name="Mondo S."/>
            <person name="Nolan M."/>
            <person name="Ohm R."/>
            <person name="Pangilinan J."/>
            <person name="Park H.-J."/>
            <person name="Ramirez L."/>
            <person name="Alfaro M."/>
            <person name="Sun H."/>
            <person name="Tritt A."/>
            <person name="Yoshinaga Y."/>
            <person name="Zwiers L.-H."/>
            <person name="Turgeon B."/>
            <person name="Goodwin S."/>
            <person name="Spatafora J."/>
            <person name="Crous P."/>
            <person name="Grigoriev I."/>
        </authorList>
    </citation>
    <scope>NUCLEOTIDE SEQUENCE</scope>
    <source>
        <strain evidence="12">Tuck. ex Michener</strain>
    </source>
</reference>
<feature type="transmembrane region" description="Helical" evidence="10">
    <location>
        <begin position="94"/>
        <end position="118"/>
    </location>
</feature>
<keyword evidence="3 10" id="KW-0813">Transport</keyword>
<keyword evidence="6 10" id="KW-0630">Potassium</keyword>
<evidence type="ECO:0000313" key="13">
    <source>
        <dbReference type="Proteomes" id="UP000800092"/>
    </source>
</evidence>
<keyword evidence="9 10" id="KW-0472">Membrane</keyword>
<dbReference type="InterPro" id="IPR003445">
    <property type="entry name" value="Cat_transpt"/>
</dbReference>
<dbReference type="NCBIfam" id="TIGR00934">
    <property type="entry name" value="2a38euk"/>
    <property type="match status" value="1"/>
</dbReference>
<keyword evidence="5 10" id="KW-0812">Transmembrane</keyword>
<feature type="transmembrane region" description="Helical" evidence="10">
    <location>
        <begin position="569"/>
        <end position="599"/>
    </location>
</feature>
<dbReference type="InterPro" id="IPR004773">
    <property type="entry name" value="K/Na_transp_Trk1/HKT1"/>
</dbReference>
<dbReference type="AlphaFoldDB" id="A0A6A6GZH7"/>
<dbReference type="PANTHER" id="PTHR31064">
    <property type="entry name" value="POTASSIUM TRANSPORT PROTEIN DDB_G0292412-RELATED"/>
    <property type="match status" value="1"/>
</dbReference>
<feature type="transmembrane region" description="Helical" evidence="10">
    <location>
        <begin position="759"/>
        <end position="777"/>
    </location>
</feature>
<dbReference type="PANTHER" id="PTHR31064:SF30">
    <property type="entry name" value="HIGH-AFFINITY POTASSIUM TRANSPORT PROTEIN-RELATED"/>
    <property type="match status" value="1"/>
</dbReference>
<dbReference type="Proteomes" id="UP000800092">
    <property type="component" value="Unassembled WGS sequence"/>
</dbReference>
<organism evidence="12 13">
    <name type="scientific">Viridothelium virens</name>
    <name type="common">Speckled blister lichen</name>
    <name type="synonym">Trypethelium virens</name>
    <dbReference type="NCBI Taxonomy" id="1048519"/>
    <lineage>
        <taxon>Eukaryota</taxon>
        <taxon>Fungi</taxon>
        <taxon>Dikarya</taxon>
        <taxon>Ascomycota</taxon>
        <taxon>Pezizomycotina</taxon>
        <taxon>Dothideomycetes</taxon>
        <taxon>Dothideomycetes incertae sedis</taxon>
        <taxon>Trypetheliales</taxon>
        <taxon>Trypetheliaceae</taxon>
        <taxon>Viridothelium</taxon>
    </lineage>
</organism>
<dbReference type="GO" id="GO:1990573">
    <property type="term" value="P:potassium ion import across plasma membrane"/>
    <property type="evidence" value="ECO:0007669"/>
    <property type="project" value="TreeGrafter"/>
</dbReference>
<evidence type="ECO:0000256" key="3">
    <source>
        <dbReference type="ARBA" id="ARBA00022448"/>
    </source>
</evidence>
<sequence length="880" mass="99348">MPVEFGPMFAPIIDTGRWVRRHWPNWFKLEPFDFSFIVIHYMYMIGWSIIGSILIYPVKNIKYTDALFFASGAATQSGLNPVDVNRLSFYQQFVMYFMACVCNPIFIHSFVVFVRLYWFEKRFRTIVDEAKEQRRSKSRSRTKSEAREETGIGMPEKSVRDKKITVVRGHPANGPIRGNDKSALSENFHDAIKEEGSSSSSEDRALQRREAVHRQNSDHVEDGAQEQDTSGHQREIKFADEVQQGDIDDDASDRMPQGINTDQHIAFLEGQRNHDSGVLRIPGPRAFERGEMPRTLNDHTQEELQPSATKTEAEGDDAVQDKTGEEEINFDDHPVKRGITFNEPEHPEHPHIADFPTYNSHSRHLTLSSLSKRHSGDPGLFSGLRHRTRSFREHSSISKSRSEEKDPMPYLSWEPTVGRNSLFIGLTEEQREELGGIEYRALKTLAIILVIYFVGFHIFGVISLLPWILRSGTWSSVVIGDGVGRPWWGIFTSASFFNDLGFTLTPDSMDSFSTAVWPLLLGSFLIVIGNTGFPCMLRFVIWITSLFVRKDSGLWEELRFLLDHPRRCFTLLFPSNATWWLFWVLILLNGIDLVFFIILDLDDPVVTAVSPGFRVLDGLFQAASTRTAGFSVVNLANLHPAIQVSYLVMMYISVFPIAISMRQTNVYEEKSLGIYAAHQEPSADDEGNHQSYLSAHLRHQLSFDLWYVFLGLFIIAIVESPRLADQKDPNFTLYNVLFEIVSAYGTVGLSLGYPGINASFSAEFGVISKLVIIAMEIRGRHRGLPYALDRAILLPSESLHKREQEAEKSATTRRNSMLGQGLGGLRPTVESEERQVSTSRDRSNSRSRASAMTSGPDTPGLSKLISGALSAGPTIGRKYD</sequence>
<evidence type="ECO:0000313" key="12">
    <source>
        <dbReference type="EMBL" id="KAF2230900.1"/>
    </source>
</evidence>
<evidence type="ECO:0000256" key="8">
    <source>
        <dbReference type="ARBA" id="ARBA00023065"/>
    </source>
</evidence>
<keyword evidence="8 10" id="KW-0406">Ion transport</keyword>